<evidence type="ECO:0000313" key="1">
    <source>
        <dbReference type="EMBL" id="TLC98013.1"/>
    </source>
</evidence>
<dbReference type="EMBL" id="QGQD01000106">
    <property type="protein sequence ID" value="TLC98013.1"/>
    <property type="molecule type" value="Genomic_DNA"/>
</dbReference>
<evidence type="ECO:0000313" key="2">
    <source>
        <dbReference type="Proteomes" id="UP000306509"/>
    </source>
</evidence>
<organism evidence="1 2">
    <name type="scientific">Robinsoniella peoriensis</name>
    <dbReference type="NCBI Taxonomy" id="180332"/>
    <lineage>
        <taxon>Bacteria</taxon>
        <taxon>Bacillati</taxon>
        <taxon>Bacillota</taxon>
        <taxon>Clostridia</taxon>
        <taxon>Lachnospirales</taxon>
        <taxon>Lachnospiraceae</taxon>
        <taxon>Robinsoniella</taxon>
    </lineage>
</organism>
<name>A0A4U8Q1J2_9FIRM</name>
<dbReference type="Proteomes" id="UP000306509">
    <property type="component" value="Unassembled WGS sequence"/>
</dbReference>
<comment type="caution">
    <text evidence="1">The sequence shown here is derived from an EMBL/GenBank/DDBJ whole genome shotgun (WGS) entry which is preliminary data.</text>
</comment>
<dbReference type="STRING" id="180332.GCA_000797495_02397"/>
<proteinExistence type="predicted"/>
<gene>
    <name evidence="1" type="ORF">DSM106044_05177</name>
</gene>
<keyword evidence="2" id="KW-1185">Reference proteome</keyword>
<reference evidence="1 2" key="1">
    <citation type="journal article" date="2019" name="Anaerobe">
        <title>Detection of Robinsoniella peoriensis in multiple bone samples of a trauma patient.</title>
        <authorList>
            <person name="Schrottner P."/>
            <person name="Hartwich K."/>
            <person name="Bunk B."/>
            <person name="Schober I."/>
            <person name="Helbig S."/>
            <person name="Rudolph W.W."/>
            <person name="Gunzer F."/>
        </authorList>
    </citation>
    <scope>NUCLEOTIDE SEQUENCE [LARGE SCALE GENOMIC DNA]</scope>
    <source>
        <strain evidence="1 2">DSM 106044</strain>
    </source>
</reference>
<accession>A0A4U8Q1J2</accession>
<protein>
    <submittedName>
        <fullName evidence="1">Uncharacterized protein</fullName>
    </submittedName>
</protein>
<dbReference type="AlphaFoldDB" id="A0A4U8Q1J2"/>
<sequence length="33" mass="4011">MKWIIKDEICKMELIEEPLKVLAKEMIIRKPKL</sequence>